<evidence type="ECO:0000256" key="2">
    <source>
        <dbReference type="SAM" id="Phobius"/>
    </source>
</evidence>
<name>A0A4E0RBD2_FASHE</name>
<feature type="transmembrane region" description="Helical" evidence="2">
    <location>
        <begin position="345"/>
        <end position="367"/>
    </location>
</feature>
<feature type="transmembrane region" description="Helical" evidence="2">
    <location>
        <begin position="213"/>
        <end position="234"/>
    </location>
</feature>
<feature type="transmembrane region" description="Helical" evidence="2">
    <location>
        <begin position="241"/>
        <end position="263"/>
    </location>
</feature>
<keyword evidence="2" id="KW-1133">Transmembrane helix</keyword>
<keyword evidence="2" id="KW-0472">Membrane</keyword>
<comment type="caution">
    <text evidence="3">The sequence shown here is derived from an EMBL/GenBank/DDBJ whole genome shotgun (WGS) entry which is preliminary data.</text>
</comment>
<gene>
    <name evidence="3" type="ORF">D915_004749</name>
</gene>
<dbReference type="AlphaFoldDB" id="A0A4E0RBD2"/>
<reference evidence="3" key="1">
    <citation type="submission" date="2019-03" db="EMBL/GenBank/DDBJ databases">
        <title>Improved annotation for the trematode Fasciola hepatica.</title>
        <authorList>
            <person name="Choi Y.-J."/>
            <person name="Martin J."/>
            <person name="Mitreva M."/>
        </authorList>
    </citation>
    <scope>NUCLEOTIDE SEQUENCE [LARGE SCALE GENOMIC DNA]</scope>
</reference>
<keyword evidence="2" id="KW-0812">Transmembrane</keyword>
<feature type="transmembrane region" description="Helical" evidence="2">
    <location>
        <begin position="379"/>
        <end position="400"/>
    </location>
</feature>
<dbReference type="EMBL" id="JXXN02001535">
    <property type="protein sequence ID" value="THD24566.1"/>
    <property type="molecule type" value="Genomic_DNA"/>
</dbReference>
<accession>A0A4E0RBD2</accession>
<feature type="region of interest" description="Disordered" evidence="1">
    <location>
        <begin position="162"/>
        <end position="196"/>
    </location>
</feature>
<evidence type="ECO:0000313" key="3">
    <source>
        <dbReference type="EMBL" id="THD24566.1"/>
    </source>
</evidence>
<evidence type="ECO:0000256" key="1">
    <source>
        <dbReference type="SAM" id="MobiDB-lite"/>
    </source>
</evidence>
<sequence length="485" mass="52673">MNRIDECDNRTTGTAQWTNKTAQLSILENGQLIATENRPSRHTFLNWIKGVSVSEKQRNWNKPTVTEPQGAGAIGLETMSERSQTVNTKPDPAPSSFIQKNQTDFTRIAVTPQDQTSSHLSQNDDSYFLPNHSSIVAPRMIQQGQQGRAISLNAFRRLKNMSNAGEPPDKLPALPPPGDLGPYGYPTTKAEEKPKKGYPGTKEYQATRIFCCWTTLIIAIMICCALGTAAVAVFKTKDKCTAVSATLIVSDIIAIVIAVLEWIRLWLWREPLAIRQKPSLRHAAKANPASSMGPTQGTANLPAMTNEPSPLQNVTTYTAVTRNDGSAGGFLTYGFQQRLYDVPQFISAIFLILLYFAAAFCVFCTIAASASKMKECGMLATSGLGFSAVMAVFILMRLMLCCLSDACQGVFFKTAQAAAGGADPVPMVAVNQLHQTLPGLGRQAGKDGSAQPTAWLMNLANASDPRQHLSICQPMPAKFSQDFTQ</sequence>
<dbReference type="Proteomes" id="UP000230066">
    <property type="component" value="Unassembled WGS sequence"/>
</dbReference>
<proteinExistence type="predicted"/>
<keyword evidence="4" id="KW-1185">Reference proteome</keyword>
<evidence type="ECO:0000313" key="4">
    <source>
        <dbReference type="Proteomes" id="UP000230066"/>
    </source>
</evidence>
<protein>
    <submittedName>
        <fullName evidence="3">Uncharacterized protein</fullName>
    </submittedName>
</protein>
<organism evidence="3 4">
    <name type="scientific">Fasciola hepatica</name>
    <name type="common">Liver fluke</name>
    <dbReference type="NCBI Taxonomy" id="6192"/>
    <lineage>
        <taxon>Eukaryota</taxon>
        <taxon>Metazoa</taxon>
        <taxon>Spiralia</taxon>
        <taxon>Lophotrochozoa</taxon>
        <taxon>Platyhelminthes</taxon>
        <taxon>Trematoda</taxon>
        <taxon>Digenea</taxon>
        <taxon>Plagiorchiida</taxon>
        <taxon>Echinostomata</taxon>
        <taxon>Echinostomatoidea</taxon>
        <taxon>Fasciolidae</taxon>
        <taxon>Fasciola</taxon>
    </lineage>
</organism>